<dbReference type="Pfam" id="PF00069">
    <property type="entry name" value="Pkinase"/>
    <property type="match status" value="1"/>
</dbReference>
<feature type="region of interest" description="Disordered" evidence="10">
    <location>
        <begin position="725"/>
        <end position="752"/>
    </location>
</feature>
<feature type="compositionally biased region" description="Gly residues" evidence="10">
    <location>
        <begin position="732"/>
        <end position="741"/>
    </location>
</feature>
<evidence type="ECO:0000256" key="7">
    <source>
        <dbReference type="ARBA" id="ARBA00022840"/>
    </source>
</evidence>
<sequence length="796" mass="89097">MSTLRGSKNYVWDTAKPLGQGATSLVYIGREKRTGEEVAVKVFTPQSYQRPRQVQTREFEVMRRLNHENVVRLLAIEEEQTMNGGEVIVMELCPNGSLYNVLDSPENSYGLCEEEFILVLKQVSAGVKHCRDHDIIHRDIKPGNILRCVAEDGRSIYKLTDFGAARELQENEEFMSLYGTEEYLHPDMYEKAVLRHVRGQQFGVHVDLWSLGVTFYHAATGNLPFRPYGGRRNKETMHLITTTKEGGVISGVQLTENGRIEYRSELPNTCRLSQGIKRQVTPFLAALLEKDQSRTWPFDQFFEQVANITCKIIIDAFCPSLLLTMKIYADNTDTLQRLRELVAEQTDIPPNDQLLLVGGQKLSSLVEAGQPIRDYHLDISSTNPIIVFSMSGAFPQKVYTPSVGQFPQLTQAMALDHDYPQCKRCCGVLHSIIEAVRITTDTTMLVNMAVHMYCSHLKQQLSVLQESLSRLDQQMGVVNHWKQGAMTQLEHHLGLLQLTHMASGPSSDKVTKWVKVIQAAHQTHKNDCETLYRKLQGNSGQANAQLQEAVSMQASVGDWDTALGCTPADRCAEKVKVMLDRMKKILAMFKENRAKRHLNYNEEQIHKFEKNKLSELCTQARSMLTDNCLRKRKNLLVTYKHWFGKAAQCQALISVVGASVRQITEDHATLVTKLKNAEVASSKLINDCVVHLRKDVAASQPPVASQMPAGMVNGNAPHVRLVNGSADVMRGPGSGGSGSGQFSGPTSRQDRLDSLLDGISTSRQSLEELEQLVNENTALIRNFGSLTEEEKNGEMA</sequence>
<dbReference type="EMBL" id="JBAMIC010000010">
    <property type="protein sequence ID" value="KAK7102086.1"/>
    <property type="molecule type" value="Genomic_DNA"/>
</dbReference>
<evidence type="ECO:0000256" key="1">
    <source>
        <dbReference type="ARBA" id="ARBA00004496"/>
    </source>
</evidence>
<dbReference type="GO" id="GO:0006950">
    <property type="term" value="P:response to stress"/>
    <property type="evidence" value="ECO:0007669"/>
    <property type="project" value="UniProtKB-ARBA"/>
</dbReference>
<evidence type="ECO:0000256" key="2">
    <source>
        <dbReference type="ARBA" id="ARBA00022490"/>
    </source>
</evidence>
<keyword evidence="4" id="KW-0808">Transferase</keyword>
<comment type="subcellular location">
    <subcellularLocation>
        <location evidence="1">Cytoplasm</location>
    </subcellularLocation>
</comment>
<dbReference type="GO" id="GO:0009967">
    <property type="term" value="P:positive regulation of signal transduction"/>
    <property type="evidence" value="ECO:0007669"/>
    <property type="project" value="UniProtKB-ARBA"/>
</dbReference>
<dbReference type="GO" id="GO:0005524">
    <property type="term" value="F:ATP binding"/>
    <property type="evidence" value="ECO:0007669"/>
    <property type="project" value="UniProtKB-UniRule"/>
</dbReference>
<dbReference type="GO" id="GO:0005737">
    <property type="term" value="C:cytoplasm"/>
    <property type="evidence" value="ECO:0007669"/>
    <property type="project" value="UniProtKB-SubCell"/>
</dbReference>
<dbReference type="PROSITE" id="PS00107">
    <property type="entry name" value="PROTEIN_KINASE_ATP"/>
    <property type="match status" value="1"/>
</dbReference>
<evidence type="ECO:0000256" key="10">
    <source>
        <dbReference type="SAM" id="MobiDB-lite"/>
    </source>
</evidence>
<keyword evidence="14" id="KW-1185">Reference proteome</keyword>
<dbReference type="InterPro" id="IPR041309">
    <property type="entry name" value="TBK1_CC1"/>
</dbReference>
<feature type="coiled-coil region" evidence="9">
    <location>
        <begin position="762"/>
        <end position="789"/>
    </location>
</feature>
<dbReference type="GO" id="GO:0045089">
    <property type="term" value="P:positive regulation of innate immune response"/>
    <property type="evidence" value="ECO:0007669"/>
    <property type="project" value="UniProtKB-ARBA"/>
</dbReference>
<evidence type="ECO:0000256" key="4">
    <source>
        <dbReference type="ARBA" id="ARBA00022679"/>
    </source>
</evidence>
<dbReference type="PROSITE" id="PS50011">
    <property type="entry name" value="PROTEIN_KINASE_DOM"/>
    <property type="match status" value="1"/>
</dbReference>
<keyword evidence="6" id="KW-0418">Kinase</keyword>
<dbReference type="SMART" id="SM00220">
    <property type="entry name" value="S_TKc"/>
    <property type="match status" value="1"/>
</dbReference>
<evidence type="ECO:0000256" key="5">
    <source>
        <dbReference type="ARBA" id="ARBA00022741"/>
    </source>
</evidence>
<evidence type="ECO:0000256" key="8">
    <source>
        <dbReference type="PROSITE-ProRule" id="PRU10141"/>
    </source>
</evidence>
<organism evidence="13 14">
    <name type="scientific">Littorina saxatilis</name>
    <dbReference type="NCBI Taxonomy" id="31220"/>
    <lineage>
        <taxon>Eukaryota</taxon>
        <taxon>Metazoa</taxon>
        <taxon>Spiralia</taxon>
        <taxon>Lophotrochozoa</taxon>
        <taxon>Mollusca</taxon>
        <taxon>Gastropoda</taxon>
        <taxon>Caenogastropoda</taxon>
        <taxon>Littorinimorpha</taxon>
        <taxon>Littorinoidea</taxon>
        <taxon>Littorinidae</taxon>
        <taxon>Littorina</taxon>
    </lineage>
</organism>
<feature type="binding site" evidence="8">
    <location>
        <position position="41"/>
    </location>
    <ligand>
        <name>ATP</name>
        <dbReference type="ChEBI" id="CHEBI:30616"/>
    </ligand>
</feature>
<keyword evidence="7 8" id="KW-0067">ATP-binding</keyword>
<dbReference type="PROSITE" id="PS50053">
    <property type="entry name" value="UBIQUITIN_2"/>
    <property type="match status" value="1"/>
</dbReference>
<dbReference type="GO" id="GO:0004674">
    <property type="term" value="F:protein serine/threonine kinase activity"/>
    <property type="evidence" value="ECO:0007669"/>
    <property type="project" value="UniProtKB-KW"/>
</dbReference>
<evidence type="ECO:0000256" key="6">
    <source>
        <dbReference type="ARBA" id="ARBA00022777"/>
    </source>
</evidence>
<dbReference type="InterPro" id="IPR000719">
    <property type="entry name" value="Prot_kinase_dom"/>
</dbReference>
<keyword evidence="5 8" id="KW-0547">Nucleotide-binding</keyword>
<comment type="caution">
    <text evidence="13">The sequence shown here is derived from an EMBL/GenBank/DDBJ whole genome shotgun (WGS) entry which is preliminary data.</text>
</comment>
<dbReference type="InterPro" id="IPR041087">
    <property type="entry name" value="TBK1_ULD"/>
</dbReference>
<dbReference type="Gene3D" id="3.10.20.90">
    <property type="entry name" value="Phosphatidylinositol 3-kinase Catalytic Subunit, Chain A, domain 1"/>
    <property type="match status" value="1"/>
</dbReference>
<evidence type="ECO:0000259" key="11">
    <source>
        <dbReference type="PROSITE" id="PS50011"/>
    </source>
</evidence>
<dbReference type="Pfam" id="PF18394">
    <property type="entry name" value="TBK1_CCD1"/>
    <property type="match status" value="1"/>
</dbReference>
<reference evidence="13 14" key="1">
    <citation type="submission" date="2024-02" db="EMBL/GenBank/DDBJ databases">
        <title>Chromosome-scale genome assembly of the rough periwinkle Littorina saxatilis.</title>
        <authorList>
            <person name="De Jode A."/>
            <person name="Faria R."/>
            <person name="Formenti G."/>
            <person name="Sims Y."/>
            <person name="Smith T.P."/>
            <person name="Tracey A."/>
            <person name="Wood J.M.D."/>
            <person name="Zagrodzka Z.B."/>
            <person name="Johannesson K."/>
            <person name="Butlin R.K."/>
            <person name="Leder E.H."/>
        </authorList>
    </citation>
    <scope>NUCLEOTIDE SEQUENCE [LARGE SCALE GENOMIC DNA]</scope>
    <source>
        <strain evidence="13">Snail1</strain>
        <tissue evidence="13">Muscle</tissue>
    </source>
</reference>
<dbReference type="InterPro" id="IPR000626">
    <property type="entry name" value="Ubiquitin-like_dom"/>
</dbReference>
<protein>
    <submittedName>
        <fullName evidence="13">Uncharacterized protein</fullName>
    </submittedName>
</protein>
<dbReference type="CDD" id="cd12219">
    <property type="entry name" value="Ubl_TBK1_like"/>
    <property type="match status" value="1"/>
</dbReference>
<dbReference type="PANTHER" id="PTHR22969:SF15">
    <property type="entry name" value="FI05319P"/>
    <property type="match status" value="1"/>
</dbReference>
<dbReference type="Pfam" id="PF18396">
    <property type="entry name" value="TBK1_ULD"/>
    <property type="match status" value="1"/>
</dbReference>
<dbReference type="SUPFAM" id="SSF54236">
    <property type="entry name" value="Ubiquitin-like"/>
    <property type="match status" value="1"/>
</dbReference>
<evidence type="ECO:0000259" key="12">
    <source>
        <dbReference type="PROSITE" id="PS50053"/>
    </source>
</evidence>
<dbReference type="FunFam" id="3.30.200.20:FF:000106">
    <property type="entry name" value="serine/threonine-protein kinase TBK1 isoform X1"/>
    <property type="match status" value="1"/>
</dbReference>
<evidence type="ECO:0000256" key="9">
    <source>
        <dbReference type="SAM" id="Coils"/>
    </source>
</evidence>
<evidence type="ECO:0000256" key="3">
    <source>
        <dbReference type="ARBA" id="ARBA00022527"/>
    </source>
</evidence>
<dbReference type="InterPro" id="IPR017441">
    <property type="entry name" value="Protein_kinase_ATP_BS"/>
</dbReference>
<evidence type="ECO:0000313" key="13">
    <source>
        <dbReference type="EMBL" id="KAK7102086.1"/>
    </source>
</evidence>
<evidence type="ECO:0000313" key="14">
    <source>
        <dbReference type="Proteomes" id="UP001374579"/>
    </source>
</evidence>
<keyword evidence="3" id="KW-0723">Serine/threonine-protein kinase</keyword>
<dbReference type="Gene3D" id="1.20.1270.420">
    <property type="match status" value="1"/>
</dbReference>
<dbReference type="InterPro" id="IPR051180">
    <property type="entry name" value="IKK"/>
</dbReference>
<dbReference type="SUPFAM" id="SSF56112">
    <property type="entry name" value="Protein kinase-like (PK-like)"/>
    <property type="match status" value="1"/>
</dbReference>
<dbReference type="Gene3D" id="3.30.200.20">
    <property type="entry name" value="Phosphorylase Kinase, domain 1"/>
    <property type="match status" value="1"/>
</dbReference>
<feature type="domain" description="Protein kinase" evidence="11">
    <location>
        <begin position="12"/>
        <end position="308"/>
    </location>
</feature>
<dbReference type="Proteomes" id="UP001374579">
    <property type="component" value="Unassembled WGS sequence"/>
</dbReference>
<dbReference type="InterPro" id="IPR011009">
    <property type="entry name" value="Kinase-like_dom_sf"/>
</dbReference>
<dbReference type="PANTHER" id="PTHR22969">
    <property type="entry name" value="IKB KINASE"/>
    <property type="match status" value="1"/>
</dbReference>
<name>A0AAN9B9V6_9CAEN</name>
<dbReference type="FunFam" id="1.10.510.10:FF:000100">
    <property type="entry name" value="inhibitor of nuclear factor kappa-B kinase subunit epsilon"/>
    <property type="match status" value="1"/>
</dbReference>
<proteinExistence type="predicted"/>
<feature type="domain" description="Ubiquitin-like" evidence="12">
    <location>
        <begin position="306"/>
        <end position="392"/>
    </location>
</feature>
<gene>
    <name evidence="13" type="ORF">V1264_020367</name>
</gene>
<dbReference type="Gene3D" id="1.10.510.10">
    <property type="entry name" value="Transferase(Phosphotransferase) domain 1"/>
    <property type="match status" value="1"/>
</dbReference>
<keyword evidence="2" id="KW-0963">Cytoplasm</keyword>
<accession>A0AAN9B9V6</accession>
<dbReference type="GO" id="GO:0010628">
    <property type="term" value="P:positive regulation of gene expression"/>
    <property type="evidence" value="ECO:0007669"/>
    <property type="project" value="UniProtKB-ARBA"/>
</dbReference>
<keyword evidence="9" id="KW-0175">Coiled coil</keyword>
<dbReference type="AlphaFoldDB" id="A0AAN9B9V6"/>
<dbReference type="InterPro" id="IPR029071">
    <property type="entry name" value="Ubiquitin-like_domsf"/>
</dbReference>